<accession>A0A382LL09</accession>
<feature type="transmembrane region" description="Helical" evidence="1">
    <location>
        <begin position="62"/>
        <end position="88"/>
    </location>
</feature>
<keyword evidence="1" id="KW-0472">Membrane</keyword>
<organism evidence="2">
    <name type="scientific">marine metagenome</name>
    <dbReference type="NCBI Taxonomy" id="408172"/>
    <lineage>
        <taxon>unclassified sequences</taxon>
        <taxon>metagenomes</taxon>
        <taxon>ecological metagenomes</taxon>
    </lineage>
</organism>
<name>A0A382LL09_9ZZZZ</name>
<feature type="non-terminal residue" evidence="2">
    <location>
        <position position="93"/>
    </location>
</feature>
<gene>
    <name evidence="2" type="ORF">METZ01_LOCUS290378</name>
</gene>
<dbReference type="EMBL" id="UINC01087825">
    <property type="protein sequence ID" value="SVC37524.1"/>
    <property type="molecule type" value="Genomic_DNA"/>
</dbReference>
<reference evidence="2" key="1">
    <citation type="submission" date="2018-05" db="EMBL/GenBank/DDBJ databases">
        <authorList>
            <person name="Lanie J.A."/>
            <person name="Ng W.-L."/>
            <person name="Kazmierczak K.M."/>
            <person name="Andrzejewski T.M."/>
            <person name="Davidsen T.M."/>
            <person name="Wayne K.J."/>
            <person name="Tettelin H."/>
            <person name="Glass J.I."/>
            <person name="Rusch D."/>
            <person name="Podicherti R."/>
            <person name="Tsui H.-C.T."/>
            <person name="Winkler M.E."/>
        </authorList>
    </citation>
    <scope>NUCLEOTIDE SEQUENCE</scope>
</reference>
<protein>
    <recommendedName>
        <fullName evidence="3">Molybdopterin oxidoreductase</fullName>
    </recommendedName>
</protein>
<evidence type="ECO:0000313" key="2">
    <source>
        <dbReference type="EMBL" id="SVC37524.1"/>
    </source>
</evidence>
<keyword evidence="1" id="KW-0812">Transmembrane</keyword>
<evidence type="ECO:0000256" key="1">
    <source>
        <dbReference type="SAM" id="Phobius"/>
    </source>
</evidence>
<keyword evidence="1" id="KW-1133">Transmembrane helix</keyword>
<evidence type="ECO:0008006" key="3">
    <source>
        <dbReference type="Google" id="ProtNLM"/>
    </source>
</evidence>
<feature type="transmembrane region" description="Helical" evidence="1">
    <location>
        <begin position="25"/>
        <end position="50"/>
    </location>
</feature>
<proteinExistence type="predicted"/>
<dbReference type="AlphaFoldDB" id="A0A382LL09"/>
<sequence>MQQRPALTEIDINRDLLRPVLATPMWFYGLIMALGIIVAAAFGAFGWAINHGTGVYGINRPVMWGFLLVNFVFWVGISHAGVMLSAILRLANA</sequence>